<dbReference type="Pfam" id="PF07693">
    <property type="entry name" value="KAP_NTPase"/>
    <property type="match status" value="1"/>
</dbReference>
<keyword evidence="1" id="KW-1133">Transmembrane helix</keyword>
<evidence type="ECO:0000256" key="1">
    <source>
        <dbReference type="SAM" id="Phobius"/>
    </source>
</evidence>
<evidence type="ECO:0000259" key="2">
    <source>
        <dbReference type="Pfam" id="PF07693"/>
    </source>
</evidence>
<reference evidence="3 5" key="1">
    <citation type="submission" date="2017-02" db="EMBL/GenBank/DDBJ databases">
        <authorList>
            <person name="Varghese N."/>
            <person name="Submissions S."/>
        </authorList>
    </citation>
    <scope>NUCLEOTIDE SEQUENCE [LARGE SCALE GENOMIC DNA]</scope>
    <source>
        <strain evidence="3 5">DSM 16775</strain>
    </source>
</reference>
<evidence type="ECO:0000313" key="4">
    <source>
        <dbReference type="EMBL" id="SQA91620.1"/>
    </source>
</evidence>
<feature type="transmembrane region" description="Helical" evidence="1">
    <location>
        <begin position="331"/>
        <end position="351"/>
    </location>
</feature>
<protein>
    <submittedName>
        <fullName evidence="3">KAP family P-loop domain-containing protein</fullName>
    </submittedName>
    <submittedName>
        <fullName evidence="4">Predicted P-loop ATPase</fullName>
    </submittedName>
</protein>
<dbReference type="SUPFAM" id="SSF52540">
    <property type="entry name" value="P-loop containing nucleoside triphosphate hydrolases"/>
    <property type="match status" value="1"/>
</dbReference>
<dbReference type="EMBL" id="FUZE01000027">
    <property type="protein sequence ID" value="SKC07844.1"/>
    <property type="molecule type" value="Genomic_DNA"/>
</dbReference>
<dbReference type="InterPro" id="IPR027417">
    <property type="entry name" value="P-loop_NTPase"/>
</dbReference>
<dbReference type="InterPro" id="IPR011646">
    <property type="entry name" value="KAP_P-loop"/>
</dbReference>
<keyword evidence="5" id="KW-1185">Reference proteome</keyword>
<name>A0AAX2IPB1_9FLAO</name>
<gene>
    <name evidence="4" type="ORF">NCTC11212_03255</name>
    <name evidence="3" type="ORF">SAMN05421800_12753</name>
</gene>
<dbReference type="Proteomes" id="UP000251937">
    <property type="component" value="Unassembled WGS sequence"/>
</dbReference>
<organism evidence="4 6">
    <name type="scientific">Chryseobacterium balustinum</name>
    <dbReference type="NCBI Taxonomy" id="246"/>
    <lineage>
        <taxon>Bacteria</taxon>
        <taxon>Pseudomonadati</taxon>
        <taxon>Bacteroidota</taxon>
        <taxon>Flavobacteriia</taxon>
        <taxon>Flavobacteriales</taxon>
        <taxon>Weeksellaceae</taxon>
        <taxon>Chryseobacterium group</taxon>
        <taxon>Chryseobacterium</taxon>
    </lineage>
</organism>
<dbReference type="KEGG" id="cbp:EB354_07560"/>
<comment type="caution">
    <text evidence="4">The sequence shown here is derived from an EMBL/GenBank/DDBJ whole genome shotgun (WGS) entry which is preliminary data.</text>
</comment>
<evidence type="ECO:0000313" key="6">
    <source>
        <dbReference type="Proteomes" id="UP000251937"/>
    </source>
</evidence>
<evidence type="ECO:0000313" key="5">
    <source>
        <dbReference type="Proteomes" id="UP000190669"/>
    </source>
</evidence>
<reference evidence="4 6" key="2">
    <citation type="submission" date="2018-06" db="EMBL/GenBank/DDBJ databases">
        <authorList>
            <consortium name="Pathogen Informatics"/>
            <person name="Doyle S."/>
        </authorList>
    </citation>
    <scope>NUCLEOTIDE SEQUENCE [LARGE SCALE GENOMIC DNA]</scope>
    <source>
        <strain evidence="4 6">NCTC11212</strain>
    </source>
</reference>
<feature type="domain" description="KAP NTPase" evidence="2">
    <location>
        <begin position="23"/>
        <end position="323"/>
    </location>
</feature>
<accession>A0AAX2IPB1</accession>
<dbReference type="EMBL" id="UAVR01000015">
    <property type="protein sequence ID" value="SQA91620.1"/>
    <property type="molecule type" value="Genomic_DNA"/>
</dbReference>
<sequence length="399" mass="46930">MSLKHLELEINEENPFENCKLDRSKYAAVLTSIIENYSEGFVMAINNKWGTGKTTFVKMWEQSLKNSGYETIYFNAWENDFDNSPLTALIGELKMLRPTDNQNFKKVISTAAKLSKNIAPALVKAILNKYLDSEILVDTLTDSVKTGTEIFEDEIKEYADRKKSITDFRNELSQFVSKNSVGKPLIFIIDELDRCRPNYSVSLLEQVKHFFSVKNIVFVLSIDKEQLGNAICGVYNSDKIDSSEYLRRFIDIEYSIPEPKSGEFFNYLFDYFDYNSFFNSNERLQQYEFKYDKDSFVSTSKLLLQKCNLRELEKIMATTRMTLRSFYQNSYVMPVFYIYLIFIKFIHNSYYKNLISKNLTLLEAQNEFYNIIKPYLNNDNKRHFIQIEGLLLFYYNELV</sequence>
<dbReference type="Proteomes" id="UP000190669">
    <property type="component" value="Unassembled WGS sequence"/>
</dbReference>
<dbReference type="Gene3D" id="3.40.50.300">
    <property type="entry name" value="P-loop containing nucleotide triphosphate hydrolases"/>
    <property type="match status" value="1"/>
</dbReference>
<keyword evidence="1" id="KW-0812">Transmembrane</keyword>
<evidence type="ECO:0000313" key="3">
    <source>
        <dbReference type="EMBL" id="SKC07844.1"/>
    </source>
</evidence>
<proteinExistence type="predicted"/>
<dbReference type="AlphaFoldDB" id="A0AAX2IPB1"/>
<keyword evidence="1" id="KW-0472">Membrane</keyword>